<dbReference type="AlphaFoldDB" id="A0ABC8ATH1"/>
<proteinExistence type="predicted"/>
<gene>
    <name evidence="2" type="ORF">NS506_03456</name>
</gene>
<evidence type="ECO:0000313" key="2">
    <source>
        <dbReference type="EMBL" id="APA97508.1"/>
    </source>
</evidence>
<feature type="domain" description="YdhG-like" evidence="1">
    <location>
        <begin position="115"/>
        <end position="187"/>
    </location>
</feature>
<sequence length="225" mass="25041">MTTRVADRRPDCSRRLVPHVWLRRLPCRTGADAEPGAATRRSRPADCTHHLLGTTPPGSCCMTPGCRGCPSGVGAGAARCARNPATPSPSSRLLFSFRLCLCLCLSALEELPDERRPALTALRELCRDQLSGFREVMNYGMPTYERDNGAEIAFASQKQYVSFYLMRGDIREAFAERLAGYDMGKAVCDSGNLKISTSPWWRLFSRQLRPNPIRFVELSGTESHR</sequence>
<dbReference type="KEGG" id="nsr:NS506_03456"/>
<dbReference type="SUPFAM" id="SSF159888">
    <property type="entry name" value="YdhG-like"/>
    <property type="match status" value="1"/>
</dbReference>
<dbReference type="InterPro" id="IPR014922">
    <property type="entry name" value="YdhG-like"/>
</dbReference>
<accession>A0ABC8ATH1</accession>
<dbReference type="EMBL" id="CP017839">
    <property type="protein sequence ID" value="APA97508.1"/>
    <property type="molecule type" value="Genomic_DNA"/>
</dbReference>
<dbReference type="Gene3D" id="3.90.1150.200">
    <property type="match status" value="1"/>
</dbReference>
<dbReference type="Proteomes" id="UP000180166">
    <property type="component" value="Chromosome"/>
</dbReference>
<organism evidence="2 3">
    <name type="scientific">Nocardia seriolae</name>
    <dbReference type="NCBI Taxonomy" id="37332"/>
    <lineage>
        <taxon>Bacteria</taxon>
        <taxon>Bacillati</taxon>
        <taxon>Actinomycetota</taxon>
        <taxon>Actinomycetes</taxon>
        <taxon>Mycobacteriales</taxon>
        <taxon>Nocardiaceae</taxon>
        <taxon>Nocardia</taxon>
    </lineage>
</organism>
<dbReference type="RefSeq" id="WP_418303779.1">
    <property type="nucleotide sequence ID" value="NZ_CP017839.1"/>
</dbReference>
<reference evidence="2 3" key="1">
    <citation type="submission" date="2016-10" db="EMBL/GenBank/DDBJ databases">
        <title>Genome sequence of Nocardia seriolae strain EM150506, isolated from Anguila japonica.</title>
        <authorList>
            <person name="Han H.-J."/>
        </authorList>
    </citation>
    <scope>NUCLEOTIDE SEQUENCE [LARGE SCALE GENOMIC DNA]</scope>
    <source>
        <strain evidence="2 3">EM150506</strain>
    </source>
</reference>
<protein>
    <recommendedName>
        <fullName evidence="1">YdhG-like domain-containing protein</fullName>
    </recommendedName>
</protein>
<evidence type="ECO:0000313" key="3">
    <source>
        <dbReference type="Proteomes" id="UP000180166"/>
    </source>
</evidence>
<dbReference type="Pfam" id="PF08818">
    <property type="entry name" value="DUF1801"/>
    <property type="match status" value="1"/>
</dbReference>
<evidence type="ECO:0000259" key="1">
    <source>
        <dbReference type="Pfam" id="PF08818"/>
    </source>
</evidence>
<name>A0ABC8ATH1_9NOCA</name>